<dbReference type="RefSeq" id="WP_107253496.1">
    <property type="nucleotide sequence ID" value="NZ_PYOC01000003.1"/>
</dbReference>
<organism evidence="1 2">
    <name type="scientific">Photobacterium indicum</name>
    <dbReference type="NCBI Taxonomy" id="81447"/>
    <lineage>
        <taxon>Bacteria</taxon>
        <taxon>Pseudomonadati</taxon>
        <taxon>Pseudomonadota</taxon>
        <taxon>Gammaproteobacteria</taxon>
        <taxon>Vibrionales</taxon>
        <taxon>Vibrionaceae</taxon>
        <taxon>Photobacterium</taxon>
    </lineage>
</organism>
<evidence type="ECO:0000313" key="2">
    <source>
        <dbReference type="Proteomes" id="UP000241803"/>
    </source>
</evidence>
<gene>
    <name evidence="1" type="ORF">C9J47_10520</name>
</gene>
<proteinExistence type="predicted"/>
<dbReference type="AlphaFoldDB" id="A0A2T3L8H7"/>
<accession>A0A2T3L8H7</accession>
<sequence>MTEKTLSQRLPVGDPRNKVEFLADEFEKTAADLYALIDGLSSGSQPAAVNLLANSQFNENMELEPNYRQLIAEAGKTLDLSRTIGNGRCSMMVAPDWAVEVPTESNSVSGFKIDGLSDGYYEAYPDIDKESGVLSYYSPNFTLYQVVSVPYNGSAHQALKGRVSMSGVAGQTVTIGIARLWHDYEGKLKLSQRMGEKVYTFTESDPWLPITIETETVGCKRYGDAGTLALYIKVEGAQSGRIYNAHLWHTDKHGDNPAIFANSHHGDAYRRSFGWRNQISSNAEVVTPNVVKFNFKRHLPYIFAPEQHVIVESRMKPSAQVTAIEPNSITLTFSPEDFASQVNSGGNFYGMIGMQYSAMPVGIGFY</sequence>
<evidence type="ECO:0000313" key="1">
    <source>
        <dbReference type="EMBL" id="PSV47306.1"/>
    </source>
</evidence>
<dbReference type="Proteomes" id="UP000241803">
    <property type="component" value="Unassembled WGS sequence"/>
</dbReference>
<dbReference type="EMBL" id="PYOC01000003">
    <property type="protein sequence ID" value="PSV47306.1"/>
    <property type="molecule type" value="Genomic_DNA"/>
</dbReference>
<protein>
    <submittedName>
        <fullName evidence="1">Uncharacterized protein</fullName>
    </submittedName>
</protein>
<keyword evidence="2" id="KW-1185">Reference proteome</keyword>
<name>A0A2T3L8H7_9GAMM</name>
<comment type="caution">
    <text evidence="1">The sequence shown here is derived from an EMBL/GenBank/DDBJ whole genome shotgun (WGS) entry which is preliminary data.</text>
</comment>
<reference evidence="1 2" key="1">
    <citation type="submission" date="2018-03" db="EMBL/GenBank/DDBJ databases">
        <title>Whole genome sequencing of Histamine producing bacteria.</title>
        <authorList>
            <person name="Butler K."/>
        </authorList>
    </citation>
    <scope>NUCLEOTIDE SEQUENCE [LARGE SCALE GENOMIC DNA]</scope>
    <source>
        <strain evidence="1 2">ATCC 19614</strain>
    </source>
</reference>